<keyword evidence="1" id="KW-0472">Membrane</keyword>
<proteinExistence type="predicted"/>
<sequence>MKTSAWSFTVLHGLALCLGLFGLLVAIPHPELWAGQPAAMAFFAFALGKTGGTGMVLGAIAMLAYGGWALGWRRTLIFFAAATIISATAELTGTKTGWPFGGYEYTEFLGAKLLGRVPFAIPLSWFYMAFASFVLADAIVTARGGTNRTLWSIVLGTWLLTAWDLVLDPSMAAPQMQYIHFWVWHEHGPYFGMPLRNLAGWFGTGLLFIAVGRLAWNERTTPLPPVAIPFAVYAINVVWSMILSISAGMWPTAIAALLLSLAPAALALRARTPRAFA</sequence>
<organism evidence="2 3">
    <name type="scientific">Vulcanimicrobium alpinum</name>
    <dbReference type="NCBI Taxonomy" id="3016050"/>
    <lineage>
        <taxon>Bacteria</taxon>
        <taxon>Bacillati</taxon>
        <taxon>Vulcanimicrobiota</taxon>
        <taxon>Vulcanimicrobiia</taxon>
        <taxon>Vulcanimicrobiales</taxon>
        <taxon>Vulcanimicrobiaceae</taxon>
        <taxon>Vulcanimicrobium</taxon>
    </lineage>
</organism>
<feature type="transmembrane region" description="Helical" evidence="1">
    <location>
        <begin position="248"/>
        <end position="268"/>
    </location>
</feature>
<dbReference type="AlphaFoldDB" id="A0AAN2C9Z6"/>
<feature type="transmembrane region" description="Helical" evidence="1">
    <location>
        <begin position="223"/>
        <end position="242"/>
    </location>
</feature>
<name>A0AAN2C9Z6_UNVUL</name>
<keyword evidence="1" id="KW-0812">Transmembrane</keyword>
<feature type="transmembrane region" description="Helical" evidence="1">
    <location>
        <begin position="148"/>
        <end position="166"/>
    </location>
</feature>
<evidence type="ECO:0008006" key="4">
    <source>
        <dbReference type="Google" id="ProtNLM"/>
    </source>
</evidence>
<dbReference type="RefSeq" id="WP_317994456.1">
    <property type="nucleotide sequence ID" value="NZ_AP025523.1"/>
</dbReference>
<gene>
    <name evidence="2" type="ORF">WPS_20850</name>
</gene>
<feature type="transmembrane region" description="Helical" evidence="1">
    <location>
        <begin position="42"/>
        <end position="64"/>
    </location>
</feature>
<dbReference type="InterPro" id="IPR007354">
    <property type="entry name" value="CruF-like"/>
</dbReference>
<keyword evidence="1" id="KW-1133">Transmembrane helix</keyword>
<dbReference type="PANTHER" id="PTHR39419">
    <property type="entry name" value="SLL0814 PROTEIN"/>
    <property type="match status" value="1"/>
</dbReference>
<feature type="transmembrane region" description="Helical" evidence="1">
    <location>
        <begin position="76"/>
        <end position="93"/>
    </location>
</feature>
<evidence type="ECO:0000256" key="1">
    <source>
        <dbReference type="SAM" id="Phobius"/>
    </source>
</evidence>
<evidence type="ECO:0000313" key="3">
    <source>
        <dbReference type="Proteomes" id="UP001317532"/>
    </source>
</evidence>
<evidence type="ECO:0000313" key="2">
    <source>
        <dbReference type="EMBL" id="BDE06809.1"/>
    </source>
</evidence>
<dbReference type="PANTHER" id="PTHR39419:SF1">
    <property type="entry name" value="SLL0814 PROTEIN"/>
    <property type="match status" value="1"/>
</dbReference>
<keyword evidence="3" id="KW-1185">Reference proteome</keyword>
<feature type="transmembrane region" description="Helical" evidence="1">
    <location>
        <begin position="198"/>
        <end position="216"/>
    </location>
</feature>
<dbReference type="Proteomes" id="UP001317532">
    <property type="component" value="Chromosome"/>
</dbReference>
<dbReference type="KEGG" id="vab:WPS_20850"/>
<feature type="transmembrane region" description="Helical" evidence="1">
    <location>
        <begin position="113"/>
        <end position="136"/>
    </location>
</feature>
<dbReference type="EMBL" id="AP025523">
    <property type="protein sequence ID" value="BDE06809.1"/>
    <property type="molecule type" value="Genomic_DNA"/>
</dbReference>
<accession>A0AAN2C9Z6</accession>
<dbReference type="Pfam" id="PF04240">
    <property type="entry name" value="Caroten_synth"/>
    <property type="match status" value="1"/>
</dbReference>
<reference evidence="2 3" key="1">
    <citation type="journal article" date="2022" name="ISME Commun">
        <title>Vulcanimicrobium alpinus gen. nov. sp. nov., the first cultivated representative of the candidate phylum 'Eremiobacterota', is a metabolically versatile aerobic anoxygenic phototroph.</title>
        <authorList>
            <person name="Yabe S."/>
            <person name="Muto K."/>
            <person name="Abe K."/>
            <person name="Yokota A."/>
            <person name="Staudigel H."/>
            <person name="Tebo B.M."/>
        </authorList>
    </citation>
    <scope>NUCLEOTIDE SEQUENCE [LARGE SCALE GENOMIC DNA]</scope>
    <source>
        <strain evidence="2 3">WC8-2</strain>
    </source>
</reference>
<protein>
    <recommendedName>
        <fullName evidence="4">Carotenoid biosynthesis protein</fullName>
    </recommendedName>
</protein>